<feature type="compositionally biased region" description="Low complexity" evidence="1">
    <location>
        <begin position="388"/>
        <end position="399"/>
    </location>
</feature>
<name>A0AA36H4G6_CYLNA</name>
<gene>
    <name evidence="2" type="ORF">CYNAS_LOCUS15492</name>
</gene>
<feature type="compositionally biased region" description="Polar residues" evidence="1">
    <location>
        <begin position="359"/>
        <end position="370"/>
    </location>
</feature>
<feature type="region of interest" description="Disordered" evidence="1">
    <location>
        <begin position="314"/>
        <end position="447"/>
    </location>
</feature>
<accession>A0AA36H4G6</accession>
<feature type="compositionally biased region" description="Low complexity" evidence="1">
    <location>
        <begin position="424"/>
        <end position="441"/>
    </location>
</feature>
<protein>
    <submittedName>
        <fullName evidence="2">Uncharacterized protein</fullName>
    </submittedName>
</protein>
<feature type="compositionally biased region" description="Polar residues" evidence="1">
    <location>
        <begin position="16"/>
        <end position="27"/>
    </location>
</feature>
<evidence type="ECO:0000256" key="1">
    <source>
        <dbReference type="SAM" id="MobiDB-lite"/>
    </source>
</evidence>
<feature type="region of interest" description="Disordered" evidence="1">
    <location>
        <begin position="1"/>
        <end position="57"/>
    </location>
</feature>
<dbReference type="EMBL" id="CATQJL010000305">
    <property type="protein sequence ID" value="CAJ0603509.1"/>
    <property type="molecule type" value="Genomic_DNA"/>
</dbReference>
<evidence type="ECO:0000313" key="3">
    <source>
        <dbReference type="Proteomes" id="UP001176961"/>
    </source>
</evidence>
<keyword evidence="3" id="KW-1185">Reference proteome</keyword>
<feature type="region of interest" description="Disordered" evidence="1">
    <location>
        <begin position="232"/>
        <end position="280"/>
    </location>
</feature>
<feature type="compositionally biased region" description="Basic and acidic residues" evidence="1">
    <location>
        <begin position="402"/>
        <end position="421"/>
    </location>
</feature>
<organism evidence="2 3">
    <name type="scientific">Cylicocyclus nassatus</name>
    <name type="common">Nematode worm</name>
    <dbReference type="NCBI Taxonomy" id="53992"/>
    <lineage>
        <taxon>Eukaryota</taxon>
        <taxon>Metazoa</taxon>
        <taxon>Ecdysozoa</taxon>
        <taxon>Nematoda</taxon>
        <taxon>Chromadorea</taxon>
        <taxon>Rhabditida</taxon>
        <taxon>Rhabditina</taxon>
        <taxon>Rhabditomorpha</taxon>
        <taxon>Strongyloidea</taxon>
        <taxon>Strongylidae</taxon>
        <taxon>Cylicocyclus</taxon>
    </lineage>
</organism>
<dbReference type="Proteomes" id="UP001176961">
    <property type="component" value="Unassembled WGS sequence"/>
</dbReference>
<evidence type="ECO:0000313" key="2">
    <source>
        <dbReference type="EMBL" id="CAJ0603509.1"/>
    </source>
</evidence>
<proteinExistence type="predicted"/>
<dbReference type="AlphaFoldDB" id="A0AA36H4G6"/>
<reference evidence="2" key="1">
    <citation type="submission" date="2023-07" db="EMBL/GenBank/DDBJ databases">
        <authorList>
            <consortium name="CYATHOMIX"/>
        </authorList>
    </citation>
    <scope>NUCLEOTIDE SEQUENCE</scope>
    <source>
        <strain evidence="2">N/A</strain>
    </source>
</reference>
<comment type="caution">
    <text evidence="2">The sequence shown here is derived from an EMBL/GenBank/DDBJ whole genome shotgun (WGS) entry which is preliminary data.</text>
</comment>
<feature type="compositionally biased region" description="Basic and acidic residues" evidence="1">
    <location>
        <begin position="316"/>
        <end position="333"/>
    </location>
</feature>
<feature type="compositionally biased region" description="Basic and acidic residues" evidence="1">
    <location>
        <begin position="251"/>
        <end position="267"/>
    </location>
</feature>
<sequence length="611" mass="70449">METNYIGEMKPKRRSTFSPASVETTLKSPRPKRKRLDSLTPIRRKSSNSSEDVKPPPEFIPFPYEKHCAKFCDLLGKNAEDFHLEKDDLLLLQHELEKMLAHSADYLRRAHGEVIYLNTGEYPVQDLRTRPMPSYKLREALPLSSSTAQEIQETLCGLPEDDTEDNVDIWPPPHIPQRFWTWCKADFLTPIDADYLRSFKEHLLDKYSAEKLKQYYVNEPWKYRKRQRSRIASGDTASVRTRRKSSLDTTPFEKKTEPRKEKDEKRASLSSMRTPRIPDTKLAPLISDVVSAASRETLRKDDFTTPPSRRLSLRLHSRDDGEVERKISIKSEPSDLGGLVGGQDQSKDEGMSVDVHSNGFLSRSPMSSRLCSPRIKKESREEEDWDAPGPSCSSNPPNGRYNGEHKGKLRRNGETKRENGVHRNSPSKLLSPSSSAQSNVSEESEIERHYREIGSRIVKMLVERGLIPSSTEHVYREIATGSVERDLAVSHEGKEDDDESDLDEVSEELLRCQMELQELEPRLRGVISHCWSKVRGDFAYWETARQLDDADTDLLRLGVNMYRDLPVRRVPTSTELPTLRTALRRRNRKARLHYGCMYKRLRKYRKNPNSE</sequence>